<dbReference type="RefSeq" id="WP_106381092.1">
    <property type="nucleotide sequence ID" value="NZ_NIGF01000022.1"/>
</dbReference>
<evidence type="ECO:0000313" key="4">
    <source>
        <dbReference type="Proteomes" id="UP000237684"/>
    </source>
</evidence>
<organism evidence="3 4">
    <name type="scientific">Abditibacterium utsteinense</name>
    <dbReference type="NCBI Taxonomy" id="1960156"/>
    <lineage>
        <taxon>Bacteria</taxon>
        <taxon>Pseudomonadati</taxon>
        <taxon>Abditibacteriota</taxon>
        <taxon>Abditibacteriia</taxon>
        <taxon>Abditibacteriales</taxon>
        <taxon>Abditibacteriaceae</taxon>
        <taxon>Abditibacterium</taxon>
    </lineage>
</organism>
<protein>
    <submittedName>
        <fullName evidence="3">Uncharacterized protein</fullName>
    </submittedName>
</protein>
<proteinExistence type="predicted"/>
<feature type="chain" id="PRO_5015441920" evidence="2">
    <location>
        <begin position="26"/>
        <end position="352"/>
    </location>
</feature>
<comment type="caution">
    <text evidence="3">The sequence shown here is derived from an EMBL/GenBank/DDBJ whole genome shotgun (WGS) entry which is preliminary data.</text>
</comment>
<feature type="signal peptide" evidence="2">
    <location>
        <begin position="1"/>
        <end position="25"/>
    </location>
</feature>
<dbReference type="OrthoDB" id="3034330at2"/>
<dbReference type="InParanoid" id="A0A2S8SPQ7"/>
<dbReference type="Proteomes" id="UP000237684">
    <property type="component" value="Unassembled WGS sequence"/>
</dbReference>
<gene>
    <name evidence="3" type="ORF">B1R32_12229</name>
</gene>
<dbReference type="Pfam" id="PF19777">
    <property type="entry name" value="DUF6263"/>
    <property type="match status" value="1"/>
</dbReference>
<dbReference type="EMBL" id="NIGF01000022">
    <property type="protein sequence ID" value="PQV62782.1"/>
    <property type="molecule type" value="Genomic_DNA"/>
</dbReference>
<accession>A0A2S8SPQ7</accession>
<keyword evidence="4" id="KW-1185">Reference proteome</keyword>
<evidence type="ECO:0000256" key="1">
    <source>
        <dbReference type="SAM" id="MobiDB-lite"/>
    </source>
</evidence>
<evidence type="ECO:0000256" key="2">
    <source>
        <dbReference type="SAM" id="SignalP"/>
    </source>
</evidence>
<evidence type="ECO:0000313" key="3">
    <source>
        <dbReference type="EMBL" id="PQV62782.1"/>
    </source>
</evidence>
<keyword evidence="2" id="KW-0732">Signal</keyword>
<feature type="region of interest" description="Disordered" evidence="1">
    <location>
        <begin position="290"/>
        <end position="312"/>
    </location>
</feature>
<reference evidence="3 4" key="1">
    <citation type="journal article" date="2018" name="Syst. Appl. Microbiol.">
        <title>Abditibacterium utsteinense sp. nov., the first cultivated member of candidate phylum FBP, isolated from ice-free Antarctic soil samples.</title>
        <authorList>
            <person name="Tahon G."/>
            <person name="Tytgat B."/>
            <person name="Lebbe L."/>
            <person name="Carlier A."/>
            <person name="Willems A."/>
        </authorList>
    </citation>
    <scope>NUCLEOTIDE SEQUENCE [LARGE SCALE GENOMIC DNA]</scope>
    <source>
        <strain evidence="3 4">LMG 29911</strain>
    </source>
</reference>
<dbReference type="AlphaFoldDB" id="A0A2S8SPQ7"/>
<dbReference type="InterPro" id="IPR046230">
    <property type="entry name" value="DUF6263"/>
</dbReference>
<sequence>MKPWLFVALATSFGTAFGTSAPLWAQDAPATVVGATPFNWQIRLRAGQKFRTTLNTSAKMTMAMPMLPAAPGKVATKVPAPIETNSTSRTVFEQNVLSSDEKGARIELIYRESTQKIVTGNEPANEATKIASDTFKNMVGARLIYTLSPQGKVSDLQGVDEYVARMIGGANENQSEEQRKIDNMMRESMQKALSREALESMFEKSSGNLPTAPVALGESWKTKIEMPVIMGIKVGDTGTRTFAGREGDLVVISENSVIENDPNTKLDFPLPTNPDKTIPAPTAKFAMKGVSQGETKVDEKTGMVRSRRSNQKTNVTATMENIDGKGGKMEMTMDMTDESTSTTELLPETLTN</sequence>
<name>A0A2S8SPQ7_9BACT</name>